<organism evidence="1 2">
    <name type="scientific">Roseovarius nubinhibens (strain ATCC BAA-591 / DSM 15170 / ISM)</name>
    <dbReference type="NCBI Taxonomy" id="89187"/>
    <lineage>
        <taxon>Bacteria</taxon>
        <taxon>Pseudomonadati</taxon>
        <taxon>Pseudomonadota</taxon>
        <taxon>Alphaproteobacteria</taxon>
        <taxon>Rhodobacterales</taxon>
        <taxon>Roseobacteraceae</taxon>
        <taxon>Roseovarius</taxon>
    </lineage>
</organism>
<dbReference type="Proteomes" id="UP000005954">
    <property type="component" value="Unassembled WGS sequence"/>
</dbReference>
<dbReference type="RefSeq" id="WP_009812384.1">
    <property type="nucleotide sequence ID" value="NZ_CH724156.1"/>
</dbReference>
<proteinExistence type="predicted"/>
<dbReference type="eggNOG" id="ENOG5033762">
    <property type="taxonomic scope" value="Bacteria"/>
</dbReference>
<evidence type="ECO:0000313" key="1">
    <source>
        <dbReference type="EMBL" id="EAP76980.1"/>
    </source>
</evidence>
<gene>
    <name evidence="1" type="ORF">ISM_01785</name>
</gene>
<keyword evidence="2" id="KW-1185">Reference proteome</keyword>
<reference evidence="1 2" key="1">
    <citation type="submission" date="2005-12" db="EMBL/GenBank/DDBJ databases">
        <authorList>
            <person name="Moran M.A."/>
            <person name="Ferriera S."/>
            <person name="Johnson J."/>
            <person name="Kravitz S."/>
            <person name="Halpern A."/>
            <person name="Remington K."/>
            <person name="Beeson K."/>
            <person name="Tran B."/>
            <person name="Rogers Y.-H."/>
            <person name="Friedman R."/>
            <person name="Venter J.C."/>
        </authorList>
    </citation>
    <scope>NUCLEOTIDE SEQUENCE [LARGE SCALE GENOMIC DNA]</scope>
    <source>
        <strain evidence="2">ATCC BAA-591 / DSM 15170 / ISM</strain>
    </source>
</reference>
<keyword evidence="1" id="KW-0687">Ribonucleoprotein</keyword>
<sequence length="95" mass="10688">MYARVTPYQMKPGSRGAATKKLETLKERILGMKGMHSFTNVMNDDHAGYIIALVESRALSEANAETVKSLWGEFAEYLVEPPKAQGYDVIVDWHK</sequence>
<evidence type="ECO:0000313" key="2">
    <source>
        <dbReference type="Proteomes" id="UP000005954"/>
    </source>
</evidence>
<dbReference type="HOGENOM" id="CLU_2371014_0_0_5"/>
<dbReference type="GO" id="GO:0005840">
    <property type="term" value="C:ribosome"/>
    <property type="evidence" value="ECO:0007669"/>
    <property type="project" value="UniProtKB-KW"/>
</dbReference>
<keyword evidence="1" id="KW-0689">Ribosomal protein</keyword>
<protein>
    <submittedName>
        <fullName evidence="1">50S ribosomal protein L16</fullName>
    </submittedName>
</protein>
<dbReference type="OrthoDB" id="7107824at2"/>
<accession>A3SHZ9</accession>
<dbReference type="EMBL" id="AALY01000001">
    <property type="protein sequence ID" value="EAP76980.1"/>
    <property type="molecule type" value="Genomic_DNA"/>
</dbReference>
<comment type="caution">
    <text evidence="1">The sequence shown here is derived from an EMBL/GenBank/DDBJ whole genome shotgun (WGS) entry which is preliminary data.</text>
</comment>
<dbReference type="AlphaFoldDB" id="A3SHZ9"/>
<name>A3SHZ9_ROSNI</name>